<keyword evidence="1" id="KW-0560">Oxidoreductase</keyword>
<reference evidence="3 4" key="1">
    <citation type="submission" date="2020-05" db="EMBL/GenBank/DDBJ databases">
        <title>Identification and distribution of gene clusters putatively required for synthesis of sphingolipid metabolism inhibitors in phylogenetically diverse species of the filamentous fungus Fusarium.</title>
        <authorList>
            <person name="Kim H.-S."/>
            <person name="Busman M."/>
            <person name="Brown D.W."/>
            <person name="Divon H."/>
            <person name="Uhlig S."/>
            <person name="Proctor R.H."/>
        </authorList>
    </citation>
    <scope>NUCLEOTIDE SEQUENCE [LARGE SCALE GENOMIC DNA]</scope>
    <source>
        <strain evidence="3 4">NRRL 66235</strain>
    </source>
</reference>
<dbReference type="GO" id="GO:0016491">
    <property type="term" value="F:oxidoreductase activity"/>
    <property type="evidence" value="ECO:0007669"/>
    <property type="project" value="UniProtKB-KW"/>
</dbReference>
<dbReference type="Pfam" id="PF02668">
    <property type="entry name" value="TauD"/>
    <property type="match status" value="1"/>
</dbReference>
<comment type="caution">
    <text evidence="3">The sequence shown here is derived from an EMBL/GenBank/DDBJ whole genome shotgun (WGS) entry which is preliminary data.</text>
</comment>
<dbReference type="Proteomes" id="UP000544331">
    <property type="component" value="Unassembled WGS sequence"/>
</dbReference>
<dbReference type="EMBL" id="JAAOAN010000069">
    <property type="protein sequence ID" value="KAF5723289.1"/>
    <property type="molecule type" value="Genomic_DNA"/>
</dbReference>
<dbReference type="InterPro" id="IPR003819">
    <property type="entry name" value="TauD/TfdA-like"/>
</dbReference>
<evidence type="ECO:0000313" key="3">
    <source>
        <dbReference type="EMBL" id="KAF5723289.1"/>
    </source>
</evidence>
<evidence type="ECO:0000259" key="2">
    <source>
        <dbReference type="Pfam" id="PF02668"/>
    </source>
</evidence>
<feature type="domain" description="TauD/TfdA-like" evidence="2">
    <location>
        <begin position="123"/>
        <end position="207"/>
    </location>
</feature>
<keyword evidence="4" id="KW-1185">Reference proteome</keyword>
<organism evidence="3 4">
    <name type="scientific">Fusarium mundagurra</name>
    <dbReference type="NCBI Taxonomy" id="1567541"/>
    <lineage>
        <taxon>Eukaryota</taxon>
        <taxon>Fungi</taxon>
        <taxon>Dikarya</taxon>
        <taxon>Ascomycota</taxon>
        <taxon>Pezizomycotina</taxon>
        <taxon>Sordariomycetes</taxon>
        <taxon>Hypocreomycetidae</taxon>
        <taxon>Hypocreales</taxon>
        <taxon>Nectriaceae</taxon>
        <taxon>Fusarium</taxon>
        <taxon>Fusarium fujikuroi species complex</taxon>
    </lineage>
</organism>
<dbReference type="PANTHER" id="PTHR10696:SF49">
    <property type="entry name" value="TAUD_TFDA-LIKE DOMAIN-CONTAINING PROTEIN"/>
    <property type="match status" value="1"/>
</dbReference>
<dbReference type="AlphaFoldDB" id="A0A8H5Z3J5"/>
<evidence type="ECO:0000313" key="4">
    <source>
        <dbReference type="Proteomes" id="UP000544331"/>
    </source>
</evidence>
<proteinExistence type="predicted"/>
<dbReference type="Gene3D" id="3.60.130.10">
    <property type="entry name" value="Clavaminate synthase-like"/>
    <property type="match status" value="1"/>
</dbReference>
<dbReference type="PANTHER" id="PTHR10696">
    <property type="entry name" value="GAMMA-BUTYROBETAINE HYDROXYLASE-RELATED"/>
    <property type="match status" value="1"/>
</dbReference>
<dbReference type="InterPro" id="IPR050411">
    <property type="entry name" value="AlphaKG_dependent_hydroxylases"/>
</dbReference>
<gene>
    <name evidence="3" type="ORF">FMUND_1923</name>
</gene>
<accession>A0A8H5Z3J5</accession>
<dbReference type="SUPFAM" id="SSF51197">
    <property type="entry name" value="Clavaminate synthase-like"/>
    <property type="match status" value="1"/>
</dbReference>
<name>A0A8H5Z3J5_9HYPO</name>
<evidence type="ECO:0000256" key="1">
    <source>
        <dbReference type="ARBA" id="ARBA00023002"/>
    </source>
</evidence>
<protein>
    <submittedName>
        <fullName evidence="3">Clavaminate synthase</fullName>
    </submittedName>
</protein>
<dbReference type="InterPro" id="IPR042098">
    <property type="entry name" value="TauD-like_sf"/>
</dbReference>
<sequence>MGDVCGSYYPSEIDTQRFWVERDSRAQETIGVPEGFPHKLDSTLAWTRDDIHSRGREWRTELSVEDVAVIEAAANAFQDEFGDLSQISPTTFKLPVELSDRLRQLSDNIYKRNGFQIISGLVPSKADLSGHVINVRTRDNALGTIAPAFSDSPLSFHTDHCEVLSFYYRSMPATNGRTVLSSSWQVYNELAATRPDLLHALTEPWVLDSYPILGWQRKRNPELPSPTHAQLEALDAVQFIAQKNAITLPVTDGDITFINDMSVFHAREGFQDGHADTARHLLKMYLRDPVQQWEVPDSVQESFSLRYTRRPNDLTPEIWDIEHVPGLEELSFVNG</sequence>
<dbReference type="OrthoDB" id="272271at2759"/>